<keyword evidence="3" id="KW-1185">Reference proteome</keyword>
<feature type="region of interest" description="Disordered" evidence="1">
    <location>
        <begin position="1"/>
        <end position="29"/>
    </location>
</feature>
<dbReference type="AlphaFoldDB" id="A0A4Y2TGB6"/>
<sequence>MEHLTPSSKVSKKSNIKMANITGDNPDSSFRLQQACTANLQACSKLTQASKSPRDELAASLPCQTHCRHSKMSTKKTSDQNSRPTASKADVLTTRPDKL</sequence>
<evidence type="ECO:0000313" key="2">
    <source>
        <dbReference type="EMBL" id="GBN99658.1"/>
    </source>
</evidence>
<protein>
    <submittedName>
        <fullName evidence="2">Uncharacterized protein</fullName>
    </submittedName>
</protein>
<accession>A0A4Y2TGB6</accession>
<proteinExistence type="predicted"/>
<reference evidence="2 3" key="1">
    <citation type="journal article" date="2019" name="Sci. Rep.">
        <title>Orb-weaving spider Araneus ventricosus genome elucidates the spidroin gene catalogue.</title>
        <authorList>
            <person name="Kono N."/>
            <person name="Nakamura H."/>
            <person name="Ohtoshi R."/>
            <person name="Moran D.A.P."/>
            <person name="Shinohara A."/>
            <person name="Yoshida Y."/>
            <person name="Fujiwara M."/>
            <person name="Mori M."/>
            <person name="Tomita M."/>
            <person name="Arakawa K."/>
        </authorList>
    </citation>
    <scope>NUCLEOTIDE SEQUENCE [LARGE SCALE GENOMIC DNA]</scope>
</reference>
<organism evidence="2 3">
    <name type="scientific">Araneus ventricosus</name>
    <name type="common">Orbweaver spider</name>
    <name type="synonym">Epeira ventricosa</name>
    <dbReference type="NCBI Taxonomy" id="182803"/>
    <lineage>
        <taxon>Eukaryota</taxon>
        <taxon>Metazoa</taxon>
        <taxon>Ecdysozoa</taxon>
        <taxon>Arthropoda</taxon>
        <taxon>Chelicerata</taxon>
        <taxon>Arachnida</taxon>
        <taxon>Araneae</taxon>
        <taxon>Araneomorphae</taxon>
        <taxon>Entelegynae</taxon>
        <taxon>Araneoidea</taxon>
        <taxon>Araneidae</taxon>
        <taxon>Araneus</taxon>
    </lineage>
</organism>
<feature type="region of interest" description="Disordered" evidence="1">
    <location>
        <begin position="48"/>
        <end position="99"/>
    </location>
</feature>
<dbReference type="EMBL" id="BGPR01028482">
    <property type="protein sequence ID" value="GBN99658.1"/>
    <property type="molecule type" value="Genomic_DNA"/>
</dbReference>
<comment type="caution">
    <text evidence="2">The sequence shown here is derived from an EMBL/GenBank/DDBJ whole genome shotgun (WGS) entry which is preliminary data.</text>
</comment>
<name>A0A4Y2TGB6_ARAVE</name>
<gene>
    <name evidence="2" type="ORF">AVEN_114370_1</name>
</gene>
<evidence type="ECO:0000256" key="1">
    <source>
        <dbReference type="SAM" id="MobiDB-lite"/>
    </source>
</evidence>
<evidence type="ECO:0000313" key="3">
    <source>
        <dbReference type="Proteomes" id="UP000499080"/>
    </source>
</evidence>
<dbReference type="Proteomes" id="UP000499080">
    <property type="component" value="Unassembled WGS sequence"/>
</dbReference>